<dbReference type="OrthoDB" id="428753at2759"/>
<dbReference type="OMA" id="HYRRNSA"/>
<dbReference type="CDD" id="cd02869">
    <property type="entry name" value="PseudoU_synth_RluA_like"/>
    <property type="match status" value="1"/>
</dbReference>
<organism evidence="6 7">
    <name type="scientific">Vitrella brassicaformis (strain CCMP3155)</name>
    <dbReference type="NCBI Taxonomy" id="1169540"/>
    <lineage>
        <taxon>Eukaryota</taxon>
        <taxon>Sar</taxon>
        <taxon>Alveolata</taxon>
        <taxon>Colpodellida</taxon>
        <taxon>Vitrellaceae</taxon>
        <taxon>Vitrella</taxon>
    </lineage>
</organism>
<evidence type="ECO:0000313" key="7">
    <source>
        <dbReference type="Proteomes" id="UP000041254"/>
    </source>
</evidence>
<dbReference type="EMBL" id="CDMY01000444">
    <property type="protein sequence ID" value="CEM13157.1"/>
    <property type="molecule type" value="Genomic_DNA"/>
</dbReference>
<keyword evidence="7" id="KW-1185">Reference proteome</keyword>
<evidence type="ECO:0000259" key="4">
    <source>
        <dbReference type="Pfam" id="PF00849"/>
    </source>
</evidence>
<dbReference type="PANTHER" id="PTHR21600">
    <property type="entry name" value="MITOCHONDRIAL RNA PSEUDOURIDINE SYNTHASE"/>
    <property type="match status" value="1"/>
</dbReference>
<accession>A0A0G4FJB1</accession>
<keyword evidence="3" id="KW-0732">Signal</keyword>
<evidence type="ECO:0000256" key="1">
    <source>
        <dbReference type="ARBA" id="ARBA00010876"/>
    </source>
</evidence>
<dbReference type="InterPro" id="IPR006145">
    <property type="entry name" value="PsdUridine_synth_RsuA/RluA"/>
</dbReference>
<protein>
    <submittedName>
        <fullName evidence="6">Uncharacterized protein</fullName>
    </submittedName>
</protein>
<dbReference type="AlphaFoldDB" id="A0A0G4FJB1"/>
<dbReference type="InParanoid" id="A0A0G4FJB1"/>
<comment type="similarity">
    <text evidence="1">Belongs to the pseudouridine synthase RluA family.</text>
</comment>
<dbReference type="SUPFAM" id="SSF55120">
    <property type="entry name" value="Pseudouridine synthase"/>
    <property type="match status" value="1"/>
</dbReference>
<dbReference type="InterPro" id="IPR020103">
    <property type="entry name" value="PsdUridine_synth_cat_dom_sf"/>
</dbReference>
<dbReference type="Gene3D" id="3.30.2350.10">
    <property type="entry name" value="Pseudouridine synthase"/>
    <property type="match status" value="1"/>
</dbReference>
<sequence>MATAMKRAALSWRMATTSAAAAAAAPAAGSDQLHDAVHQISSVNGNRGNEPNDDGDGAHGGPQADMRVLMRSLSACGSMGELRQMVDRHGGSLDVPACAMALHRLARLSRKPLEGVKTKPRWSPSDALCDTLLSQLLSVITRTPNGNTTSIAPRDAAMALVAIARLHPGWERESEIWTRLLEGGLMPVRATVGAEVIKDVVWAAARAGRGDSAVRPCLEALVCEVTLERRYVGFRPRDLFSFLWACGSLGIDLGGLASYTATNDYLLAHLHDLTPTDCVLSCSACLSQLSRSQSSQQQGRSAARREIERVLSAIGRHAMSQADCANPHTSTWDAKCYAGLLRVCAKHQYKDTRLLGHISRQLLGQMDRCRVQDLAKTVWACAALSYTNRELFEAIERQLMGQFLREGEGEGVRMRPIEVCHFMWGFASRGYRSPELFDALSDVALADIKNYSPHDMAIAVWSFASTQNLKEELFRAIAREAVSKLTKFSAQDLANTIWAFCRAGFYFDNLFGPLTAHTMQHMHRFKPHEAASTAWAFATKREGGGGQRERQGEEEVLVGLRTAIERQHGLAALSSQSILAAVWSFSVTGLLTPSFLDESRRLLINRAKEHDALVATSISTSPGGAVDFRKRKGDPGDDHVGVGVSSGKVDIMGGERERERESCGGGGGETAMATEPFVLQHHPEVLILGKPPFWSVTTTWTPMEGDTNTNTPTYSYQMSERLPVQETSSTPDPHDEDAETEDEHEEETELRSVVGWVRERYEPSQPIHADPAVARAFLHRLDYETSGPLLIARTYTSWANLRIQMQSHQLTKEYVCLVHGNVPIGQQQRVDARIETLTDYPHTSKTSRVHPNGKPAITLYECVGHYRRNSAPFSLLKVTLLTGRTHQIRCHMQHIGHPVVGDSKYHSRGEREKGDNGKSRGDDRKWCPRTFLHCQQLGFTDLQGDAVVVRWDLPPDLQDVLSVGMQPA</sequence>
<dbReference type="Proteomes" id="UP000041254">
    <property type="component" value="Unassembled WGS sequence"/>
</dbReference>
<dbReference type="VEuPathDB" id="CryptoDB:Vbra_1380"/>
<dbReference type="Pfam" id="PF00849">
    <property type="entry name" value="PseudoU_synth_2"/>
    <property type="match status" value="1"/>
</dbReference>
<dbReference type="InterPro" id="IPR050188">
    <property type="entry name" value="RluA_PseudoU_synthase"/>
</dbReference>
<reference evidence="6 7" key="1">
    <citation type="submission" date="2014-11" db="EMBL/GenBank/DDBJ databases">
        <authorList>
            <person name="Zhu J."/>
            <person name="Qi W."/>
            <person name="Song R."/>
        </authorList>
    </citation>
    <scope>NUCLEOTIDE SEQUENCE [LARGE SCALE GENOMIC DNA]</scope>
</reference>
<feature type="compositionally biased region" description="Acidic residues" evidence="2">
    <location>
        <begin position="734"/>
        <end position="748"/>
    </location>
</feature>
<dbReference type="GO" id="GO:0009982">
    <property type="term" value="F:pseudouridine synthase activity"/>
    <property type="evidence" value="ECO:0007669"/>
    <property type="project" value="InterPro"/>
</dbReference>
<feature type="chain" id="PRO_5005188693" evidence="3">
    <location>
        <begin position="20"/>
        <end position="968"/>
    </location>
</feature>
<dbReference type="GO" id="GO:0000455">
    <property type="term" value="P:enzyme-directed rRNA pseudouridine synthesis"/>
    <property type="evidence" value="ECO:0007669"/>
    <property type="project" value="TreeGrafter"/>
</dbReference>
<evidence type="ECO:0000259" key="5">
    <source>
        <dbReference type="Pfam" id="PF26188"/>
    </source>
</evidence>
<name>A0A0G4FJB1_VITBC</name>
<dbReference type="Pfam" id="PF26188">
    <property type="entry name" value="RESC6"/>
    <property type="match status" value="1"/>
</dbReference>
<evidence type="ECO:0000256" key="2">
    <source>
        <dbReference type="SAM" id="MobiDB-lite"/>
    </source>
</evidence>
<proteinExistence type="inferred from homology"/>
<feature type="region of interest" description="Disordered" evidence="2">
    <location>
        <begin position="899"/>
        <end position="922"/>
    </location>
</feature>
<feature type="domain" description="Pseudouridine synthase RsuA/RluA-like" evidence="4">
    <location>
        <begin position="777"/>
        <end position="894"/>
    </location>
</feature>
<evidence type="ECO:0000313" key="6">
    <source>
        <dbReference type="EMBL" id="CEM13157.1"/>
    </source>
</evidence>
<gene>
    <name evidence="6" type="ORF">Vbra_1380</name>
</gene>
<feature type="signal peptide" evidence="3">
    <location>
        <begin position="1"/>
        <end position="19"/>
    </location>
</feature>
<dbReference type="PANTHER" id="PTHR21600:SF44">
    <property type="entry name" value="RIBOSOMAL LARGE SUBUNIT PSEUDOURIDINE SYNTHASE D"/>
    <property type="match status" value="1"/>
</dbReference>
<evidence type="ECO:0000256" key="3">
    <source>
        <dbReference type="SAM" id="SignalP"/>
    </source>
</evidence>
<dbReference type="PhylomeDB" id="A0A0G4FJB1"/>
<feature type="region of interest" description="Disordered" evidence="2">
    <location>
        <begin position="722"/>
        <end position="750"/>
    </location>
</feature>
<feature type="region of interest" description="Disordered" evidence="2">
    <location>
        <begin position="42"/>
        <end position="63"/>
    </location>
</feature>
<feature type="domain" description="RNA-editing substrate-binding complex 6 protein" evidence="5">
    <location>
        <begin position="431"/>
        <end position="538"/>
    </location>
</feature>
<feature type="compositionally biased region" description="Basic and acidic residues" evidence="2">
    <location>
        <begin position="903"/>
        <end position="922"/>
    </location>
</feature>
<dbReference type="InterPro" id="IPR058917">
    <property type="entry name" value="RESC6_dom"/>
</dbReference>
<dbReference type="STRING" id="1169540.A0A0G4FJB1"/>
<dbReference type="GO" id="GO:0003723">
    <property type="term" value="F:RNA binding"/>
    <property type="evidence" value="ECO:0007669"/>
    <property type="project" value="InterPro"/>
</dbReference>